<evidence type="ECO:0000313" key="1">
    <source>
        <dbReference type="EMBL" id="MEI4803177.1"/>
    </source>
</evidence>
<evidence type="ECO:0000313" key="2">
    <source>
        <dbReference type="Proteomes" id="UP001372526"/>
    </source>
</evidence>
<protein>
    <submittedName>
        <fullName evidence="1">DUF3915 family protein</fullName>
    </submittedName>
</protein>
<reference evidence="1 2" key="1">
    <citation type="submission" date="2024-01" db="EMBL/GenBank/DDBJ databases">
        <title>Seven novel Bacillus-like species.</title>
        <authorList>
            <person name="Liu G."/>
        </authorList>
    </citation>
    <scope>NUCLEOTIDE SEQUENCE [LARGE SCALE GENOMIC DNA]</scope>
    <source>
        <strain evidence="1 2">FJAT-51639</strain>
    </source>
</reference>
<dbReference type="Proteomes" id="UP001372526">
    <property type="component" value="Unassembled WGS sequence"/>
</dbReference>
<dbReference type="Pfam" id="PF13054">
    <property type="entry name" value="DUF3915"/>
    <property type="match status" value="1"/>
</dbReference>
<dbReference type="InterPro" id="IPR025026">
    <property type="entry name" value="DUF3915"/>
</dbReference>
<name>A0ABU8FKG5_9BACI</name>
<proteinExistence type="predicted"/>
<gene>
    <name evidence="1" type="ORF">WAZ07_18020</name>
</gene>
<keyword evidence="2" id="KW-1185">Reference proteome</keyword>
<comment type="caution">
    <text evidence="1">The sequence shown here is derived from an EMBL/GenBank/DDBJ whole genome shotgun (WGS) entry which is preliminary data.</text>
</comment>
<organism evidence="1 2">
    <name type="scientific">Bacillus bruguierae</name>
    <dbReference type="NCBI Taxonomy" id="3127667"/>
    <lineage>
        <taxon>Bacteria</taxon>
        <taxon>Bacillati</taxon>
        <taxon>Bacillota</taxon>
        <taxon>Bacilli</taxon>
        <taxon>Bacillales</taxon>
        <taxon>Bacillaceae</taxon>
        <taxon>Bacillus</taxon>
    </lineage>
</organism>
<accession>A0ABU8FKG5</accession>
<dbReference type="EMBL" id="JBAWSX010000011">
    <property type="protein sequence ID" value="MEI4803177.1"/>
    <property type="molecule type" value="Genomic_DNA"/>
</dbReference>
<sequence length="103" mass="11545">MFGCFGFDGCNCDRRDHHIKRDHNIKHDHHMKHDDDHRNRLCNVLRNLSIGTQIALLTIRDNGTFNNVVFEGFSNGVALFSGGNIPGSGLLRVCPNDVVAIVF</sequence>
<dbReference type="RefSeq" id="WP_336473559.1">
    <property type="nucleotide sequence ID" value="NZ_JBAWSX010000011.1"/>
</dbReference>